<keyword evidence="2" id="KW-1185">Reference proteome</keyword>
<sequence>MTSVSYIPFLEGFEDSKAGNKGGPQQPSKFNPIITSLPAYRMTSSDFTTAHDGVLSIPFTPTTLGPFQLQHRIVISPPSHSSLESVEEFYRTCATAGGLIVIPFDNNATSQENIVDTIHKANGIAFCSVDVPDLMKNSNDELRACIARAIDSGYDGIELDGSQDSNLQKLLLQSSCPTEMLSNFAQILQNVTATIPEERIGIRFSPFAFVDSSYATKTVPLHVAIIESLKSMYPCLGFVHFLGYTLFENFEYSRNESLDVFRAALAYPKSFDQDPHNRTKFISSNGYTPESALKASARTGELVSFGLSSLSNPNIISLLHQNLPLEIPSSTVKRLSDICSAFKEGKEYVFDWDNTQRERVMKAMACLGAYLGQFEPALSYEGTDKKVVWRKSCWFASNGIAHPLLNSESEISKFDGDLKDGLSGLEALRSAEIRNSLEYLKHVLDSALVSCSHAIGLDMDLIRRCTVRYRIIKYVAHAGNPGGIGLHPDGNLLSALITDGPGLGVYDFDGSYREPGVGGTILMGGSTLYRWSRGMYLPTFHDVSIGRQQKKTSIVAFFNFPDMEDILQSMTDKSFFHDIKYIKEDDKSPSGELAPLWKTIIDRHNIVLPTK</sequence>
<protein>
    <recommendedName>
        <fullName evidence="3">Fe2OG dioxygenase domain-containing protein</fullName>
    </recommendedName>
</protein>
<dbReference type="Gene3D" id="3.20.20.70">
    <property type="entry name" value="Aldolase class I"/>
    <property type="match status" value="2"/>
</dbReference>
<dbReference type="InterPro" id="IPR013785">
    <property type="entry name" value="Aldolase_TIM"/>
</dbReference>
<dbReference type="GO" id="GO:0010181">
    <property type="term" value="F:FMN binding"/>
    <property type="evidence" value="ECO:0007669"/>
    <property type="project" value="InterPro"/>
</dbReference>
<dbReference type="InterPro" id="IPR045247">
    <property type="entry name" value="Oye-like"/>
</dbReference>
<accession>A0AA38UE23</accession>
<dbReference type="InterPro" id="IPR027443">
    <property type="entry name" value="IPNS-like_sf"/>
</dbReference>
<dbReference type="AlphaFoldDB" id="A0AA38UE23"/>
<dbReference type="PANTHER" id="PTHR22893:SF91">
    <property type="entry name" value="NADPH DEHYDROGENASE 2-RELATED"/>
    <property type="match status" value="1"/>
</dbReference>
<dbReference type="EMBL" id="MU806230">
    <property type="protein sequence ID" value="KAJ3837675.1"/>
    <property type="molecule type" value="Genomic_DNA"/>
</dbReference>
<dbReference type="SUPFAM" id="SSF51197">
    <property type="entry name" value="Clavaminate synthase-like"/>
    <property type="match status" value="1"/>
</dbReference>
<evidence type="ECO:0008006" key="3">
    <source>
        <dbReference type="Google" id="ProtNLM"/>
    </source>
</evidence>
<gene>
    <name evidence="1" type="ORF">F5878DRAFT_661890</name>
</gene>
<dbReference type="GO" id="GO:0016491">
    <property type="term" value="F:oxidoreductase activity"/>
    <property type="evidence" value="ECO:0007669"/>
    <property type="project" value="InterPro"/>
</dbReference>
<organism evidence="1 2">
    <name type="scientific">Lentinula raphanica</name>
    <dbReference type="NCBI Taxonomy" id="153919"/>
    <lineage>
        <taxon>Eukaryota</taxon>
        <taxon>Fungi</taxon>
        <taxon>Dikarya</taxon>
        <taxon>Basidiomycota</taxon>
        <taxon>Agaricomycotina</taxon>
        <taxon>Agaricomycetes</taxon>
        <taxon>Agaricomycetidae</taxon>
        <taxon>Agaricales</taxon>
        <taxon>Marasmiineae</taxon>
        <taxon>Omphalotaceae</taxon>
        <taxon>Lentinula</taxon>
    </lineage>
</organism>
<reference evidence="1" key="1">
    <citation type="submission" date="2022-08" db="EMBL/GenBank/DDBJ databases">
        <authorList>
            <consortium name="DOE Joint Genome Institute"/>
            <person name="Min B."/>
            <person name="Riley R."/>
            <person name="Sierra-Patev S."/>
            <person name="Naranjo-Ortiz M."/>
            <person name="Looney B."/>
            <person name="Konkel Z."/>
            <person name="Slot J.C."/>
            <person name="Sakamoto Y."/>
            <person name="Steenwyk J.L."/>
            <person name="Rokas A."/>
            <person name="Carro J."/>
            <person name="Camarero S."/>
            <person name="Ferreira P."/>
            <person name="Molpeceres G."/>
            <person name="Ruiz-Duenas F.J."/>
            <person name="Serrano A."/>
            <person name="Henrissat B."/>
            <person name="Drula E."/>
            <person name="Hughes K.W."/>
            <person name="Mata J.L."/>
            <person name="Ishikawa N.K."/>
            <person name="Vargas-Isla R."/>
            <person name="Ushijima S."/>
            <person name="Smith C.A."/>
            <person name="Ahrendt S."/>
            <person name="Andreopoulos W."/>
            <person name="He G."/>
            <person name="Labutti K."/>
            <person name="Lipzen A."/>
            <person name="Ng V."/>
            <person name="Sandor L."/>
            <person name="Barry K."/>
            <person name="Martinez A.T."/>
            <person name="Xiao Y."/>
            <person name="Gibbons J.G."/>
            <person name="Terashima K."/>
            <person name="Hibbett D.S."/>
            <person name="Grigoriev I.V."/>
        </authorList>
    </citation>
    <scope>NUCLEOTIDE SEQUENCE</scope>
    <source>
        <strain evidence="1">TFB9207</strain>
    </source>
</reference>
<dbReference type="SUPFAM" id="SSF51395">
    <property type="entry name" value="FMN-linked oxidoreductases"/>
    <property type="match status" value="1"/>
</dbReference>
<proteinExistence type="predicted"/>
<dbReference type="Proteomes" id="UP001163846">
    <property type="component" value="Unassembled WGS sequence"/>
</dbReference>
<comment type="caution">
    <text evidence="1">The sequence shown here is derived from an EMBL/GenBank/DDBJ whole genome shotgun (WGS) entry which is preliminary data.</text>
</comment>
<evidence type="ECO:0000313" key="1">
    <source>
        <dbReference type="EMBL" id="KAJ3837675.1"/>
    </source>
</evidence>
<dbReference type="Gene3D" id="2.60.120.330">
    <property type="entry name" value="B-lactam Antibiotic, Isopenicillin N Synthase, Chain"/>
    <property type="match status" value="1"/>
</dbReference>
<dbReference type="PANTHER" id="PTHR22893">
    <property type="entry name" value="NADH OXIDOREDUCTASE-RELATED"/>
    <property type="match status" value="1"/>
</dbReference>
<name>A0AA38UE23_9AGAR</name>
<evidence type="ECO:0000313" key="2">
    <source>
        <dbReference type="Proteomes" id="UP001163846"/>
    </source>
</evidence>